<comment type="caution">
    <text evidence="8">The sequence shown here is derived from an EMBL/GenBank/DDBJ whole genome shotgun (WGS) entry which is preliminary data.</text>
</comment>
<evidence type="ECO:0000256" key="3">
    <source>
        <dbReference type="ARBA" id="ARBA00022679"/>
    </source>
</evidence>
<dbReference type="NCBIfam" id="NF045485">
    <property type="entry name" value="FPPsyn"/>
    <property type="match status" value="1"/>
</dbReference>
<sequence>MPLTLTEALAVYSARVTTALDNALPDPALVPELLHSAMRYAVLTPGKRLRPFLVYQAGILMGADEVTLDAPACAVEMIHAYSLVHDDLPAMDDDDLRRGQPTCHRAYDEATAILVGDALQSLAFQLIADAGIPATEVRLEMVKTLAQAAGSRGMVGGQAMDLAAAGQTLNTAQLEDVHRNKTGALILASLQLGALCGAPQDRASREALTRYGECIGLAFQVQDDILDVEGNATALGKQSGADAQHKKATYPALMGIEPAREFAHALSEEAIKALQSFDAQADLLRALAEYIVNRDR</sequence>
<evidence type="ECO:0000256" key="1">
    <source>
        <dbReference type="ARBA" id="ARBA00001946"/>
    </source>
</evidence>
<dbReference type="PANTHER" id="PTHR43281:SF1">
    <property type="entry name" value="FARNESYL DIPHOSPHATE SYNTHASE"/>
    <property type="match status" value="1"/>
</dbReference>
<dbReference type="AlphaFoldDB" id="A0A6N7QTL6"/>
<evidence type="ECO:0000256" key="7">
    <source>
        <dbReference type="RuleBase" id="RU004466"/>
    </source>
</evidence>
<dbReference type="GO" id="GO:0005737">
    <property type="term" value="C:cytoplasm"/>
    <property type="evidence" value="ECO:0007669"/>
    <property type="project" value="UniProtKB-ARBA"/>
</dbReference>
<evidence type="ECO:0000256" key="4">
    <source>
        <dbReference type="ARBA" id="ARBA00022723"/>
    </source>
</evidence>
<dbReference type="EC" id="2.5.1.10" evidence="8"/>
<dbReference type="GO" id="GO:0008654">
    <property type="term" value="P:phospholipid biosynthetic process"/>
    <property type="evidence" value="ECO:0007669"/>
    <property type="project" value="UniProtKB-ARBA"/>
</dbReference>
<dbReference type="RefSeq" id="WP_153719766.1">
    <property type="nucleotide sequence ID" value="NZ_WJPP01000004.1"/>
</dbReference>
<accession>A0A6N7QTL6</accession>
<protein>
    <submittedName>
        <fullName evidence="8">(2E,6E)-farnesyl diphosphate synthase</fullName>
        <ecNumber evidence="8">2.5.1.10</ecNumber>
    </submittedName>
</protein>
<keyword evidence="9" id="KW-1185">Reference proteome</keyword>
<dbReference type="NCBIfam" id="NF007877">
    <property type="entry name" value="PRK10581.1"/>
    <property type="match status" value="1"/>
</dbReference>
<keyword evidence="6" id="KW-0414">Isoprene biosynthesis</keyword>
<evidence type="ECO:0000256" key="6">
    <source>
        <dbReference type="ARBA" id="ARBA00023229"/>
    </source>
</evidence>
<dbReference type="GO" id="GO:0004337">
    <property type="term" value="F:(2E,6E)-farnesyl diphosphate synthase activity"/>
    <property type="evidence" value="ECO:0007669"/>
    <property type="project" value="UniProtKB-EC"/>
</dbReference>
<dbReference type="InterPro" id="IPR008949">
    <property type="entry name" value="Isoprenoid_synthase_dom_sf"/>
</dbReference>
<evidence type="ECO:0000256" key="5">
    <source>
        <dbReference type="ARBA" id="ARBA00022842"/>
    </source>
</evidence>
<dbReference type="PANTHER" id="PTHR43281">
    <property type="entry name" value="FARNESYL DIPHOSPHATE SYNTHASE"/>
    <property type="match status" value="1"/>
</dbReference>
<dbReference type="CDD" id="cd00685">
    <property type="entry name" value="Trans_IPPS_HT"/>
    <property type="match status" value="1"/>
</dbReference>
<keyword evidence="5" id="KW-0460">Magnesium</keyword>
<dbReference type="SFLD" id="SFLDS00005">
    <property type="entry name" value="Isoprenoid_Synthase_Type_I"/>
    <property type="match status" value="1"/>
</dbReference>
<dbReference type="EMBL" id="WJPP01000004">
    <property type="protein sequence ID" value="MRH78733.1"/>
    <property type="molecule type" value="Genomic_DNA"/>
</dbReference>
<evidence type="ECO:0000313" key="8">
    <source>
        <dbReference type="EMBL" id="MRH78733.1"/>
    </source>
</evidence>
<keyword evidence="3 7" id="KW-0808">Transferase</keyword>
<name>A0A6N7QTL6_9GAMM</name>
<dbReference type="SFLD" id="SFLDG01017">
    <property type="entry name" value="Polyprenyl_Transferase_Like"/>
    <property type="match status" value="1"/>
</dbReference>
<reference evidence="8 9" key="1">
    <citation type="submission" date="2019-11" db="EMBL/GenBank/DDBJ databases">
        <authorList>
            <person name="Zhang X.Y."/>
        </authorList>
    </citation>
    <scope>NUCLEOTIDE SEQUENCE [LARGE SCALE GENOMIC DNA]</scope>
    <source>
        <strain evidence="8 9">C176</strain>
    </source>
</reference>
<comment type="cofactor">
    <cofactor evidence="1">
        <name>Mg(2+)</name>
        <dbReference type="ChEBI" id="CHEBI:18420"/>
    </cofactor>
</comment>
<dbReference type="SUPFAM" id="SSF48576">
    <property type="entry name" value="Terpenoid synthases"/>
    <property type="match status" value="1"/>
</dbReference>
<dbReference type="PROSITE" id="PS00444">
    <property type="entry name" value="POLYPRENYL_SYNTHASE_2"/>
    <property type="match status" value="1"/>
</dbReference>
<dbReference type="Proteomes" id="UP000433788">
    <property type="component" value="Unassembled WGS sequence"/>
</dbReference>
<evidence type="ECO:0000313" key="9">
    <source>
        <dbReference type="Proteomes" id="UP000433788"/>
    </source>
</evidence>
<dbReference type="InterPro" id="IPR053378">
    <property type="entry name" value="Prenyl_diphosphate_synthase"/>
</dbReference>
<comment type="similarity">
    <text evidence="2 7">Belongs to the FPP/GGPP synthase family.</text>
</comment>
<dbReference type="Pfam" id="PF00348">
    <property type="entry name" value="polyprenyl_synt"/>
    <property type="match status" value="1"/>
</dbReference>
<dbReference type="InterPro" id="IPR000092">
    <property type="entry name" value="Polyprenyl_synt"/>
</dbReference>
<gene>
    <name evidence="8" type="primary">ispA</name>
    <name evidence="8" type="ORF">GH984_08445</name>
</gene>
<dbReference type="Gene3D" id="1.10.600.10">
    <property type="entry name" value="Farnesyl Diphosphate Synthase"/>
    <property type="match status" value="1"/>
</dbReference>
<organism evidence="8 9">
    <name type="scientific">Spiribacter salilacus</name>
    <dbReference type="NCBI Taxonomy" id="2664894"/>
    <lineage>
        <taxon>Bacteria</taxon>
        <taxon>Pseudomonadati</taxon>
        <taxon>Pseudomonadota</taxon>
        <taxon>Gammaproteobacteria</taxon>
        <taxon>Chromatiales</taxon>
        <taxon>Ectothiorhodospiraceae</taxon>
        <taxon>Spiribacter</taxon>
    </lineage>
</organism>
<dbReference type="GO" id="GO:0046872">
    <property type="term" value="F:metal ion binding"/>
    <property type="evidence" value="ECO:0007669"/>
    <property type="project" value="UniProtKB-KW"/>
</dbReference>
<keyword evidence="4" id="KW-0479">Metal-binding</keyword>
<dbReference type="InterPro" id="IPR033749">
    <property type="entry name" value="Polyprenyl_synt_CS"/>
</dbReference>
<evidence type="ECO:0000256" key="2">
    <source>
        <dbReference type="ARBA" id="ARBA00006706"/>
    </source>
</evidence>
<dbReference type="PROSITE" id="PS00723">
    <property type="entry name" value="POLYPRENYL_SYNTHASE_1"/>
    <property type="match status" value="1"/>
</dbReference>
<dbReference type="GO" id="GO:0016114">
    <property type="term" value="P:terpenoid biosynthetic process"/>
    <property type="evidence" value="ECO:0007669"/>
    <property type="project" value="UniProtKB-ARBA"/>
</dbReference>
<proteinExistence type="inferred from homology"/>
<dbReference type="FunFam" id="1.10.600.10:FF:000001">
    <property type="entry name" value="Geranylgeranyl diphosphate synthase"/>
    <property type="match status" value="1"/>
</dbReference>